<evidence type="ECO:0000256" key="1">
    <source>
        <dbReference type="SAM" id="MobiDB-lite"/>
    </source>
</evidence>
<protein>
    <submittedName>
        <fullName evidence="2">Uncharacterized protein</fullName>
    </submittedName>
</protein>
<proteinExistence type="predicted"/>
<feature type="region of interest" description="Disordered" evidence="1">
    <location>
        <begin position="53"/>
        <end position="73"/>
    </location>
</feature>
<accession>A0A2P5AGA6</accession>
<sequence length="73" mass="7705">SETVHGEGVQCGFIGEQRRVQGGALAASGSNEAEQLQPSSSLSFRLFISEEEEIEGEGGGEGVMQFWGTVDSQ</sequence>
<comment type="caution">
    <text evidence="2">The sequence shown here is derived from an EMBL/GenBank/DDBJ whole genome shotgun (WGS) entry which is preliminary data.</text>
</comment>
<evidence type="ECO:0000313" key="2">
    <source>
        <dbReference type="EMBL" id="PON35560.1"/>
    </source>
</evidence>
<keyword evidence="3" id="KW-1185">Reference proteome</keyword>
<reference evidence="3" key="1">
    <citation type="submission" date="2016-06" db="EMBL/GenBank/DDBJ databases">
        <title>Parallel loss of symbiosis genes in relatives of nitrogen-fixing non-legume Parasponia.</title>
        <authorList>
            <person name="Van Velzen R."/>
            <person name="Holmer R."/>
            <person name="Bu F."/>
            <person name="Rutten L."/>
            <person name="Van Zeijl A."/>
            <person name="Liu W."/>
            <person name="Santuari L."/>
            <person name="Cao Q."/>
            <person name="Sharma T."/>
            <person name="Shen D."/>
            <person name="Roswanjaya Y."/>
            <person name="Wardhani T."/>
            <person name="Kalhor M.S."/>
            <person name="Jansen J."/>
            <person name="Van den Hoogen J."/>
            <person name="Gungor B."/>
            <person name="Hartog M."/>
            <person name="Hontelez J."/>
            <person name="Verver J."/>
            <person name="Yang W.-C."/>
            <person name="Schijlen E."/>
            <person name="Repin R."/>
            <person name="Schilthuizen M."/>
            <person name="Schranz E."/>
            <person name="Heidstra R."/>
            <person name="Miyata K."/>
            <person name="Fedorova E."/>
            <person name="Kohlen W."/>
            <person name="Bisseling T."/>
            <person name="Smit S."/>
            <person name="Geurts R."/>
        </authorList>
    </citation>
    <scope>NUCLEOTIDE SEQUENCE [LARGE SCALE GENOMIC DNA]</scope>
    <source>
        <strain evidence="3">cv. WU1-14</strain>
    </source>
</reference>
<organism evidence="2 3">
    <name type="scientific">Parasponia andersonii</name>
    <name type="common">Sponia andersonii</name>
    <dbReference type="NCBI Taxonomy" id="3476"/>
    <lineage>
        <taxon>Eukaryota</taxon>
        <taxon>Viridiplantae</taxon>
        <taxon>Streptophyta</taxon>
        <taxon>Embryophyta</taxon>
        <taxon>Tracheophyta</taxon>
        <taxon>Spermatophyta</taxon>
        <taxon>Magnoliopsida</taxon>
        <taxon>eudicotyledons</taxon>
        <taxon>Gunneridae</taxon>
        <taxon>Pentapetalae</taxon>
        <taxon>rosids</taxon>
        <taxon>fabids</taxon>
        <taxon>Rosales</taxon>
        <taxon>Cannabaceae</taxon>
        <taxon>Parasponia</taxon>
    </lineage>
</organism>
<dbReference type="Proteomes" id="UP000237105">
    <property type="component" value="Unassembled WGS sequence"/>
</dbReference>
<dbReference type="AlphaFoldDB" id="A0A2P5AGA6"/>
<gene>
    <name evidence="2" type="ORF">PanWU01x14_335290</name>
</gene>
<name>A0A2P5AGA6_PARAD</name>
<dbReference type="EMBL" id="JXTB01000607">
    <property type="protein sequence ID" value="PON35560.1"/>
    <property type="molecule type" value="Genomic_DNA"/>
</dbReference>
<feature type="non-terminal residue" evidence="2">
    <location>
        <position position="1"/>
    </location>
</feature>
<evidence type="ECO:0000313" key="3">
    <source>
        <dbReference type="Proteomes" id="UP000237105"/>
    </source>
</evidence>